<dbReference type="GO" id="GO:0005737">
    <property type="term" value="C:cytoplasm"/>
    <property type="evidence" value="ECO:0007669"/>
    <property type="project" value="TreeGrafter"/>
</dbReference>
<evidence type="ECO:0000313" key="2">
    <source>
        <dbReference type="EMBL" id="KAK4815070.1"/>
    </source>
</evidence>
<dbReference type="Gene3D" id="2.30.29.30">
    <property type="entry name" value="Pleckstrin-homology domain (PH domain)/Phosphotyrosine-binding domain (PTB)"/>
    <property type="match status" value="1"/>
</dbReference>
<dbReference type="PROSITE" id="PS50003">
    <property type="entry name" value="PH_DOMAIN"/>
    <property type="match status" value="1"/>
</dbReference>
<sequence length="146" mass="16204">MGMVQSFVRGGSDLTLGNISLPRGWSNTGTGFLERAATKCELPSNFIQVAASGEGATISGYLSRCKRGKRHWKKRWFVIKGKVLYTYIANEDKVATESLPLLGFTIAPEKEEGSTDTVFHLYHKQTLFYSFRAEDNNSAQSQSDLS</sequence>
<dbReference type="Pfam" id="PF00169">
    <property type="entry name" value="PH"/>
    <property type="match status" value="1"/>
</dbReference>
<proteinExistence type="predicted"/>
<dbReference type="GO" id="GO:0005085">
    <property type="term" value="F:guanyl-nucleotide exchange factor activity"/>
    <property type="evidence" value="ECO:0007669"/>
    <property type="project" value="TreeGrafter"/>
</dbReference>
<dbReference type="PANTHER" id="PTHR12673">
    <property type="entry name" value="FACIOGENITAL DYSPLASIA PROTEIN"/>
    <property type="match status" value="1"/>
</dbReference>
<dbReference type="InterPro" id="IPR051092">
    <property type="entry name" value="FYVE_RhoGEF_PH"/>
</dbReference>
<feature type="non-terminal residue" evidence="2">
    <location>
        <position position="146"/>
    </location>
</feature>
<dbReference type="SUPFAM" id="SSF50729">
    <property type="entry name" value="PH domain-like"/>
    <property type="match status" value="1"/>
</dbReference>
<comment type="caution">
    <text evidence="2">The sequence shown here is derived from an EMBL/GenBank/DDBJ whole genome shotgun (WGS) entry which is preliminary data.</text>
</comment>
<dbReference type="SMART" id="SM00233">
    <property type="entry name" value="PH"/>
    <property type="match status" value="1"/>
</dbReference>
<gene>
    <name evidence="2" type="ORF">QYF61_015354</name>
</gene>
<dbReference type="PANTHER" id="PTHR12673:SF13">
    <property type="entry name" value="FYVE, RHOGEF AND PH DOMAIN-CONTAINING PROTEIN 5"/>
    <property type="match status" value="1"/>
</dbReference>
<accession>A0AAN7MWN4</accession>
<protein>
    <recommendedName>
        <fullName evidence="1">PH domain-containing protein</fullName>
    </recommendedName>
</protein>
<feature type="domain" description="PH" evidence="1">
    <location>
        <begin position="55"/>
        <end position="146"/>
    </location>
</feature>
<evidence type="ECO:0000259" key="1">
    <source>
        <dbReference type="PROSITE" id="PS50003"/>
    </source>
</evidence>
<name>A0AAN7MWN4_MYCAM</name>
<dbReference type="InterPro" id="IPR001849">
    <property type="entry name" value="PH_domain"/>
</dbReference>
<organism evidence="2 3">
    <name type="scientific">Mycteria americana</name>
    <name type="common">Wood stork</name>
    <dbReference type="NCBI Taxonomy" id="33587"/>
    <lineage>
        <taxon>Eukaryota</taxon>
        <taxon>Metazoa</taxon>
        <taxon>Chordata</taxon>
        <taxon>Craniata</taxon>
        <taxon>Vertebrata</taxon>
        <taxon>Euteleostomi</taxon>
        <taxon>Archelosauria</taxon>
        <taxon>Archosauria</taxon>
        <taxon>Dinosauria</taxon>
        <taxon>Saurischia</taxon>
        <taxon>Theropoda</taxon>
        <taxon>Coelurosauria</taxon>
        <taxon>Aves</taxon>
        <taxon>Neognathae</taxon>
        <taxon>Neoaves</taxon>
        <taxon>Aequornithes</taxon>
        <taxon>Ciconiiformes</taxon>
        <taxon>Ciconiidae</taxon>
        <taxon>Mycteria</taxon>
    </lineage>
</organism>
<dbReference type="InterPro" id="IPR011993">
    <property type="entry name" value="PH-like_dom_sf"/>
</dbReference>
<dbReference type="AlphaFoldDB" id="A0AAN7MWN4"/>
<keyword evidence="3" id="KW-1185">Reference proteome</keyword>
<dbReference type="Proteomes" id="UP001333110">
    <property type="component" value="Unassembled WGS sequence"/>
</dbReference>
<reference evidence="2 3" key="1">
    <citation type="journal article" date="2023" name="J. Hered.">
        <title>Chromosome-level genome of the wood stork (Mycteria americana) provides insight into avian chromosome evolution.</title>
        <authorList>
            <person name="Flamio R. Jr."/>
            <person name="Ramstad K.M."/>
        </authorList>
    </citation>
    <scope>NUCLEOTIDE SEQUENCE [LARGE SCALE GENOMIC DNA]</scope>
    <source>
        <strain evidence="2">JAX WOST 10</strain>
    </source>
</reference>
<evidence type="ECO:0000313" key="3">
    <source>
        <dbReference type="Proteomes" id="UP001333110"/>
    </source>
</evidence>
<dbReference type="EMBL" id="JAUNZN010000010">
    <property type="protein sequence ID" value="KAK4815070.1"/>
    <property type="molecule type" value="Genomic_DNA"/>
</dbReference>